<reference evidence="1 2" key="1">
    <citation type="journal article" date="2024" name="Ann. Entomol. Soc. Am.">
        <title>Genomic analyses of the southern and eastern yellowjacket wasps (Hymenoptera: Vespidae) reveal evolutionary signatures of social life.</title>
        <authorList>
            <person name="Catto M.A."/>
            <person name="Caine P.B."/>
            <person name="Orr S.E."/>
            <person name="Hunt B.G."/>
            <person name="Goodisman M.A.D."/>
        </authorList>
    </citation>
    <scope>NUCLEOTIDE SEQUENCE [LARGE SCALE GENOMIC DNA]</scope>
    <source>
        <strain evidence="1">232</strain>
        <tissue evidence="1">Head and thorax</tissue>
    </source>
</reference>
<organism evidence="1 2">
    <name type="scientific">Vespula maculifrons</name>
    <name type="common">Eastern yellow jacket</name>
    <name type="synonym">Wasp</name>
    <dbReference type="NCBI Taxonomy" id="7453"/>
    <lineage>
        <taxon>Eukaryota</taxon>
        <taxon>Metazoa</taxon>
        <taxon>Ecdysozoa</taxon>
        <taxon>Arthropoda</taxon>
        <taxon>Hexapoda</taxon>
        <taxon>Insecta</taxon>
        <taxon>Pterygota</taxon>
        <taxon>Neoptera</taxon>
        <taxon>Endopterygota</taxon>
        <taxon>Hymenoptera</taxon>
        <taxon>Apocrita</taxon>
        <taxon>Aculeata</taxon>
        <taxon>Vespoidea</taxon>
        <taxon>Vespidae</taxon>
        <taxon>Vespinae</taxon>
        <taxon>Vespula</taxon>
    </lineage>
</organism>
<evidence type="ECO:0000313" key="1">
    <source>
        <dbReference type="EMBL" id="KAL2751069.1"/>
    </source>
</evidence>
<dbReference type="AlphaFoldDB" id="A0ABD2D2A8"/>
<accession>A0ABD2D2A8</accession>
<protein>
    <submittedName>
        <fullName evidence="1">Uncharacterized protein</fullName>
    </submittedName>
</protein>
<name>A0ABD2D2A8_VESMC</name>
<dbReference type="Proteomes" id="UP001607303">
    <property type="component" value="Unassembled WGS sequence"/>
</dbReference>
<evidence type="ECO:0000313" key="2">
    <source>
        <dbReference type="Proteomes" id="UP001607303"/>
    </source>
</evidence>
<proteinExistence type="predicted"/>
<comment type="caution">
    <text evidence="1">The sequence shown here is derived from an EMBL/GenBank/DDBJ whole genome shotgun (WGS) entry which is preliminary data.</text>
</comment>
<gene>
    <name evidence="1" type="ORF">V1477_000227</name>
</gene>
<keyword evidence="2" id="KW-1185">Reference proteome</keyword>
<sequence>MYLKILDCMRHLYEITPIITIYISNSIIIDQIRLKNEYSVIINIALCLYIIYEQCIVFDEMIPPIVNQKKIHLYYITANEIT</sequence>
<dbReference type="EMBL" id="JAYRBN010000007">
    <property type="protein sequence ID" value="KAL2751069.1"/>
    <property type="molecule type" value="Genomic_DNA"/>
</dbReference>